<comment type="caution">
    <text evidence="1">The sequence shown here is derived from an EMBL/GenBank/DDBJ whole genome shotgun (WGS) entry which is preliminary data.</text>
</comment>
<reference evidence="1" key="1">
    <citation type="journal article" date="2014" name="Front. Microbiol.">
        <title>High frequency of phylogenetically diverse reductive dehalogenase-homologous genes in deep subseafloor sedimentary metagenomes.</title>
        <authorList>
            <person name="Kawai M."/>
            <person name="Futagami T."/>
            <person name="Toyoda A."/>
            <person name="Takaki Y."/>
            <person name="Nishi S."/>
            <person name="Hori S."/>
            <person name="Arai W."/>
            <person name="Tsubouchi T."/>
            <person name="Morono Y."/>
            <person name="Uchiyama I."/>
            <person name="Ito T."/>
            <person name="Fujiyama A."/>
            <person name="Inagaki F."/>
            <person name="Takami H."/>
        </authorList>
    </citation>
    <scope>NUCLEOTIDE SEQUENCE</scope>
    <source>
        <strain evidence="1">Expedition CK06-06</strain>
    </source>
</reference>
<proteinExistence type="predicted"/>
<gene>
    <name evidence="1" type="ORF">S06H3_49022</name>
</gene>
<organism evidence="1">
    <name type="scientific">marine sediment metagenome</name>
    <dbReference type="NCBI Taxonomy" id="412755"/>
    <lineage>
        <taxon>unclassified sequences</taxon>
        <taxon>metagenomes</taxon>
        <taxon>ecological metagenomes</taxon>
    </lineage>
</organism>
<protein>
    <submittedName>
        <fullName evidence="1">Uncharacterized protein</fullName>
    </submittedName>
</protein>
<sequence length="109" mass="12278">MSYNMSTVDDFAVLLEATEVMKQVLKSLKEEPAHLLGDICREYQRTGQSVPDHHLHFVGYMGEATLKALLSAGLIRQQPGGRLSLYSYEPTPEGLEQYERLKAGGFYKK</sequence>
<name>X1NS21_9ZZZZ</name>
<dbReference type="EMBL" id="BARV01030922">
    <property type="protein sequence ID" value="GAI32991.1"/>
    <property type="molecule type" value="Genomic_DNA"/>
</dbReference>
<dbReference type="AlphaFoldDB" id="X1NS21"/>
<evidence type="ECO:0000313" key="1">
    <source>
        <dbReference type="EMBL" id="GAI32991.1"/>
    </source>
</evidence>
<accession>X1NS21</accession>